<dbReference type="GO" id="GO:0020037">
    <property type="term" value="F:heme binding"/>
    <property type="evidence" value="ECO:0007669"/>
    <property type="project" value="InterPro"/>
</dbReference>
<gene>
    <name evidence="1" type="ORF">SPDO_21340</name>
</gene>
<comment type="caution">
    <text evidence="1">The sequence shown here is derived from an EMBL/GenBank/DDBJ whole genome shotgun (WGS) entry which is preliminary data.</text>
</comment>
<dbReference type="SUPFAM" id="SSF46626">
    <property type="entry name" value="Cytochrome c"/>
    <property type="match status" value="1"/>
</dbReference>
<proteinExistence type="predicted"/>
<accession>A0A245ZL30</accession>
<dbReference type="EMBL" id="NBBI01000003">
    <property type="protein sequence ID" value="OWK30447.1"/>
    <property type="molecule type" value="Genomic_DNA"/>
</dbReference>
<keyword evidence="2" id="KW-1185">Reference proteome</keyword>
<evidence type="ECO:0000313" key="1">
    <source>
        <dbReference type="EMBL" id="OWK30447.1"/>
    </source>
</evidence>
<sequence>MRAPSLAAIVVVLIAGGLFVLVAIGAGSGGAPKPVTSAVPPAPSVSANGFALTSTAIDLPDDAATYPAGPHVDVVNQRCLSCHSASMALTQPRLTAAQWQATVEKMRDTYKAPIGPGEVPLIVEYLTAQQAAQSGAQQAAPQETKPQPAG</sequence>
<evidence type="ECO:0008006" key="3">
    <source>
        <dbReference type="Google" id="ProtNLM"/>
    </source>
</evidence>
<dbReference type="RefSeq" id="WP_211280047.1">
    <property type="nucleotide sequence ID" value="NZ_NBBI01000003.1"/>
</dbReference>
<dbReference type="InterPro" id="IPR036909">
    <property type="entry name" value="Cyt_c-like_dom_sf"/>
</dbReference>
<evidence type="ECO:0000313" key="2">
    <source>
        <dbReference type="Proteomes" id="UP000197290"/>
    </source>
</evidence>
<dbReference type="AlphaFoldDB" id="A0A245ZL30"/>
<dbReference type="Gene3D" id="1.10.760.10">
    <property type="entry name" value="Cytochrome c-like domain"/>
    <property type="match status" value="1"/>
</dbReference>
<dbReference type="GO" id="GO:0009055">
    <property type="term" value="F:electron transfer activity"/>
    <property type="evidence" value="ECO:0007669"/>
    <property type="project" value="InterPro"/>
</dbReference>
<reference evidence="1 2" key="1">
    <citation type="submission" date="2017-03" db="EMBL/GenBank/DDBJ databases">
        <title>Genome sequence of Sphingomonas dokdonensis DSM 21029.</title>
        <authorList>
            <person name="Poehlein A."/>
            <person name="Wuebbeler J.H."/>
            <person name="Steinbuechel A."/>
            <person name="Daniel R."/>
        </authorList>
    </citation>
    <scope>NUCLEOTIDE SEQUENCE [LARGE SCALE GENOMIC DNA]</scope>
    <source>
        <strain evidence="1 2">DSM 21029</strain>
    </source>
</reference>
<name>A0A245ZL30_9SPHN</name>
<protein>
    <recommendedName>
        <fullName evidence="3">Sulfite dehydrogenase (Cytochrome) subunit SorB</fullName>
    </recommendedName>
</protein>
<organism evidence="1 2">
    <name type="scientific">Sphingomonas dokdonensis</name>
    <dbReference type="NCBI Taxonomy" id="344880"/>
    <lineage>
        <taxon>Bacteria</taxon>
        <taxon>Pseudomonadati</taxon>
        <taxon>Pseudomonadota</taxon>
        <taxon>Alphaproteobacteria</taxon>
        <taxon>Sphingomonadales</taxon>
        <taxon>Sphingomonadaceae</taxon>
        <taxon>Sphingomonas</taxon>
    </lineage>
</organism>
<dbReference type="Proteomes" id="UP000197290">
    <property type="component" value="Unassembled WGS sequence"/>
</dbReference>